<dbReference type="Pfam" id="PF01370">
    <property type="entry name" value="Epimerase"/>
    <property type="match status" value="1"/>
</dbReference>
<dbReference type="GO" id="GO:0005737">
    <property type="term" value="C:cytoplasm"/>
    <property type="evidence" value="ECO:0007669"/>
    <property type="project" value="TreeGrafter"/>
</dbReference>
<evidence type="ECO:0000259" key="5">
    <source>
        <dbReference type="Pfam" id="PF01370"/>
    </source>
</evidence>
<evidence type="ECO:0000313" key="7">
    <source>
        <dbReference type="Proteomes" id="UP000474565"/>
    </source>
</evidence>
<dbReference type="InterPro" id="IPR036291">
    <property type="entry name" value="NAD(P)-bd_dom_sf"/>
</dbReference>
<evidence type="ECO:0000256" key="4">
    <source>
        <dbReference type="ARBA" id="ARBA00023239"/>
    </source>
</evidence>
<dbReference type="Gene3D" id="3.40.50.720">
    <property type="entry name" value="NAD(P)-binding Rossmann-like Domain"/>
    <property type="match status" value="1"/>
</dbReference>
<dbReference type="Proteomes" id="UP000474565">
    <property type="component" value="Unassembled WGS sequence"/>
</dbReference>
<dbReference type="EMBL" id="WWCP01000063">
    <property type="protein sequence ID" value="MYM85379.1"/>
    <property type="molecule type" value="Genomic_DNA"/>
</dbReference>
<dbReference type="PANTHER" id="PTHR43078:SF7">
    <property type="entry name" value="UDP-GLUCURONATE DECARBOXYLASE"/>
    <property type="match status" value="1"/>
</dbReference>
<gene>
    <name evidence="6" type="ORF">GTP44_26025</name>
</gene>
<protein>
    <submittedName>
        <fullName evidence="6">NAD-dependent epimerase/dehydratase family protein</fullName>
    </submittedName>
</protein>
<feature type="domain" description="NAD-dependent epimerase/dehydratase" evidence="5">
    <location>
        <begin position="35"/>
        <end position="280"/>
    </location>
</feature>
<evidence type="ECO:0000256" key="2">
    <source>
        <dbReference type="ARBA" id="ARBA00022793"/>
    </source>
</evidence>
<proteinExistence type="predicted"/>
<accession>A0A6L8MTR2</accession>
<dbReference type="PANTHER" id="PTHR43078">
    <property type="entry name" value="UDP-GLUCURONIC ACID DECARBOXYLASE-RELATED"/>
    <property type="match status" value="1"/>
</dbReference>
<dbReference type="GO" id="GO:0070403">
    <property type="term" value="F:NAD+ binding"/>
    <property type="evidence" value="ECO:0007669"/>
    <property type="project" value="InterPro"/>
</dbReference>
<dbReference type="AlphaFoldDB" id="A0A6L8MTR2"/>
<reference evidence="6 7" key="1">
    <citation type="submission" date="2019-12" db="EMBL/GenBank/DDBJ databases">
        <title>Novel species isolated from a subtropical stream in China.</title>
        <authorList>
            <person name="Lu H."/>
        </authorList>
    </citation>
    <scope>NUCLEOTIDE SEQUENCE [LARGE SCALE GENOMIC DNA]</scope>
    <source>
        <strain evidence="6 7">FT50W</strain>
    </source>
</reference>
<evidence type="ECO:0000256" key="1">
    <source>
        <dbReference type="ARBA" id="ARBA00001911"/>
    </source>
</evidence>
<keyword evidence="3" id="KW-0520">NAD</keyword>
<dbReference type="GO" id="GO:0048040">
    <property type="term" value="F:UDP-glucuronate decarboxylase activity"/>
    <property type="evidence" value="ECO:0007669"/>
    <property type="project" value="TreeGrafter"/>
</dbReference>
<dbReference type="GO" id="GO:0042732">
    <property type="term" value="P:D-xylose metabolic process"/>
    <property type="evidence" value="ECO:0007669"/>
    <property type="project" value="InterPro"/>
</dbReference>
<dbReference type="InterPro" id="IPR044516">
    <property type="entry name" value="UXS-like"/>
</dbReference>
<name>A0A6L8MTR2_9BURK</name>
<comment type="caution">
    <text evidence="6">The sequence shown here is derived from an EMBL/GenBank/DDBJ whole genome shotgun (WGS) entry which is preliminary data.</text>
</comment>
<keyword evidence="2" id="KW-0210">Decarboxylase</keyword>
<dbReference type="InterPro" id="IPR001509">
    <property type="entry name" value="Epimerase_deHydtase"/>
</dbReference>
<comment type="cofactor">
    <cofactor evidence="1">
        <name>NAD(+)</name>
        <dbReference type="ChEBI" id="CHEBI:57540"/>
    </cofactor>
</comment>
<sequence length="355" mass="37928">MTVAALDDNAIVAADLQQIADAALPWQLLRGRTLLVTGGAGFLAAYLVKALLTANQRHQLGLRVICVTRRAASAALRLSGCLGRDDFGLYEHDIGQPPPPDFPAADVLVHAASQASPKYYGVDPVGTLLANAAGTQHLLTHARACGAQRFLFFSSGEVYGVPPRPQQPVTETDYGYLDPMNVRACYGESKRMGEAMCAAWAAQYGLHASVVRPFHTYGPGMAPDDGRVFADFVADVVAGRQIVLHSDGAALRPFCYIADATIGFLTVLLQGASGQAYNVGNPHAEIAIRDLAALLAALYPERCPGVRFQPQRDPQAYLKSPIARSCPDIAKIAALGWQPRTGLADGFRRTIASYL</sequence>
<dbReference type="SUPFAM" id="SSF51735">
    <property type="entry name" value="NAD(P)-binding Rossmann-fold domains"/>
    <property type="match status" value="1"/>
</dbReference>
<evidence type="ECO:0000256" key="3">
    <source>
        <dbReference type="ARBA" id="ARBA00023027"/>
    </source>
</evidence>
<dbReference type="RefSeq" id="WP_161021688.1">
    <property type="nucleotide sequence ID" value="NZ_WWCP01000063.1"/>
</dbReference>
<organism evidence="6 7">
    <name type="scientific">Duganella lactea</name>
    <dbReference type="NCBI Taxonomy" id="2692173"/>
    <lineage>
        <taxon>Bacteria</taxon>
        <taxon>Pseudomonadati</taxon>
        <taxon>Pseudomonadota</taxon>
        <taxon>Betaproteobacteria</taxon>
        <taxon>Burkholderiales</taxon>
        <taxon>Oxalobacteraceae</taxon>
        <taxon>Telluria group</taxon>
        <taxon>Duganella</taxon>
    </lineage>
</organism>
<keyword evidence="4" id="KW-0456">Lyase</keyword>
<evidence type="ECO:0000313" key="6">
    <source>
        <dbReference type="EMBL" id="MYM85379.1"/>
    </source>
</evidence>